<feature type="domain" description="Pyrrolo-quinoline quinone repeat" evidence="1">
    <location>
        <begin position="300"/>
        <end position="525"/>
    </location>
</feature>
<evidence type="ECO:0000313" key="3">
    <source>
        <dbReference type="Proteomes" id="UP000627292"/>
    </source>
</evidence>
<dbReference type="SUPFAM" id="SSF50998">
    <property type="entry name" value="Quinoprotein alcohol dehydrogenase-like"/>
    <property type="match status" value="2"/>
</dbReference>
<dbReference type="EMBL" id="BMIB01000001">
    <property type="protein sequence ID" value="GGH59208.1"/>
    <property type="molecule type" value="Genomic_DNA"/>
</dbReference>
<dbReference type="AlphaFoldDB" id="A0A917MRN0"/>
<dbReference type="Pfam" id="PF13360">
    <property type="entry name" value="PQQ_2"/>
    <property type="match status" value="1"/>
</dbReference>
<reference evidence="2" key="1">
    <citation type="journal article" date="2014" name="Int. J. Syst. Evol. Microbiol.">
        <title>Complete genome sequence of Corynebacterium casei LMG S-19264T (=DSM 44701T), isolated from a smear-ripened cheese.</title>
        <authorList>
            <consortium name="US DOE Joint Genome Institute (JGI-PGF)"/>
            <person name="Walter F."/>
            <person name="Albersmeier A."/>
            <person name="Kalinowski J."/>
            <person name="Ruckert C."/>
        </authorList>
    </citation>
    <scope>NUCLEOTIDE SEQUENCE</scope>
    <source>
        <strain evidence="2">CGMCC 1.15290</strain>
    </source>
</reference>
<dbReference type="PANTHER" id="PTHR34512:SF30">
    <property type="entry name" value="OUTER MEMBRANE PROTEIN ASSEMBLY FACTOR BAMB"/>
    <property type="match status" value="1"/>
</dbReference>
<gene>
    <name evidence="2" type="ORF">GCM10011379_05740</name>
</gene>
<proteinExistence type="predicted"/>
<dbReference type="Gene3D" id="2.40.10.480">
    <property type="match status" value="1"/>
</dbReference>
<comment type="caution">
    <text evidence="2">The sequence shown here is derived from an EMBL/GenBank/DDBJ whole genome shotgun (WGS) entry which is preliminary data.</text>
</comment>
<dbReference type="Proteomes" id="UP000627292">
    <property type="component" value="Unassembled WGS sequence"/>
</dbReference>
<dbReference type="InterPro" id="IPR011047">
    <property type="entry name" value="Quinoprotein_ADH-like_sf"/>
</dbReference>
<name>A0A917MRN0_9BACT</name>
<dbReference type="InterPro" id="IPR002372">
    <property type="entry name" value="PQQ_rpt_dom"/>
</dbReference>
<evidence type="ECO:0000259" key="1">
    <source>
        <dbReference type="Pfam" id="PF13360"/>
    </source>
</evidence>
<evidence type="ECO:0000313" key="2">
    <source>
        <dbReference type="EMBL" id="GGH59208.1"/>
    </source>
</evidence>
<protein>
    <recommendedName>
        <fullName evidence="1">Pyrrolo-quinoline quinone repeat domain-containing protein</fullName>
    </recommendedName>
</protein>
<dbReference type="PANTHER" id="PTHR34512">
    <property type="entry name" value="CELL SURFACE PROTEIN"/>
    <property type="match status" value="1"/>
</dbReference>
<dbReference type="Gene3D" id="2.130.10.10">
    <property type="entry name" value="YVTN repeat-like/Quinoprotein amine dehydrogenase"/>
    <property type="match status" value="1"/>
</dbReference>
<accession>A0A917MRN0</accession>
<sequence length="679" mass="73342">MSGTIAGMYLLHVFSEIHKQVVMKIIIPILLLLSLRGTAQSVTWNGERTVVILPSVTRTLRPGEATVNEDVRTFCGDDNFFFISSSVRGRRVSYDYAAFMQFSLSAIPEGAIVDKIDLTVYLNKVKNTSSVIEQAVSLYELGGVPVNQAVTIGDSSSIAMSRVSKKDIGQDIHLQPDVANDASWVKNRKGTYYCLLAAQQTETYGYYTERSDNKSKQPKLVITYHMPANQVRLNSWPQYKYNAQHTGVSVWQSNAAATAFALHKAYAAGNGGYINSDPLLNDDKLVFAFQAPASPMYRLQMINQQGKVVGETTTEQPGKVSYGPVADRKGNVYCLTGNEGSTLTVTDKDKLQVIFSKQLEANAQTRARPVIGFDGSIYLSTDKGIYAYTPQPECKLKWVYATSVNKFGTVALNEAENVVYVYDGLAGKVVALNSVDGVKKWETVLQNTFDTHIPVPSVKNGRLCVTNGLTKGNRFFIIDAGNGNILQTVQAAGEVISQPVIGTDKVFIINNGQLEAYALQNGARLYTSAVTGLNAASALVADAGDNVYALNTEQGKQSLTMINAGGAAAFALPFADANGNLTGNRLLMVPDGCLVAGNDNYVYTFRPSALSVNEDITIPFNNGAGFISEYLYRTAGKVSVAGKTLTGNQNVVIHAGKNIVLQPDFTVQLGASLSCKTGL</sequence>
<keyword evidence="3" id="KW-1185">Reference proteome</keyword>
<organism evidence="2 3">
    <name type="scientific">Filimonas zeae</name>
    <dbReference type="NCBI Taxonomy" id="1737353"/>
    <lineage>
        <taxon>Bacteria</taxon>
        <taxon>Pseudomonadati</taxon>
        <taxon>Bacteroidota</taxon>
        <taxon>Chitinophagia</taxon>
        <taxon>Chitinophagales</taxon>
        <taxon>Chitinophagaceae</taxon>
        <taxon>Filimonas</taxon>
    </lineage>
</organism>
<reference evidence="2" key="2">
    <citation type="submission" date="2020-09" db="EMBL/GenBank/DDBJ databases">
        <authorList>
            <person name="Sun Q."/>
            <person name="Zhou Y."/>
        </authorList>
    </citation>
    <scope>NUCLEOTIDE SEQUENCE</scope>
    <source>
        <strain evidence="2">CGMCC 1.15290</strain>
    </source>
</reference>
<dbReference type="InterPro" id="IPR015943">
    <property type="entry name" value="WD40/YVTN_repeat-like_dom_sf"/>
</dbReference>